<feature type="region of interest" description="Disordered" evidence="6">
    <location>
        <begin position="487"/>
        <end position="552"/>
    </location>
</feature>
<dbReference type="OrthoDB" id="2270193at2759"/>
<evidence type="ECO:0000256" key="2">
    <source>
        <dbReference type="ARBA" id="ARBA00022771"/>
    </source>
</evidence>
<feature type="domain" description="C3H1-type" evidence="7">
    <location>
        <begin position="392"/>
        <end position="420"/>
    </location>
</feature>
<keyword evidence="2 4" id="KW-0863">Zinc-finger</keyword>
<evidence type="ECO:0000256" key="1">
    <source>
        <dbReference type="ARBA" id="ARBA00022723"/>
    </source>
</evidence>
<gene>
    <name evidence="8" type="ORF">HRG_06797</name>
</gene>
<organism evidence="8 9">
    <name type="scientific">Hirsutella rhossiliensis</name>
    <dbReference type="NCBI Taxonomy" id="111463"/>
    <lineage>
        <taxon>Eukaryota</taxon>
        <taxon>Fungi</taxon>
        <taxon>Dikarya</taxon>
        <taxon>Ascomycota</taxon>
        <taxon>Pezizomycotina</taxon>
        <taxon>Sordariomycetes</taxon>
        <taxon>Hypocreomycetidae</taxon>
        <taxon>Hypocreales</taxon>
        <taxon>Ophiocordycipitaceae</taxon>
        <taxon>Hirsutella</taxon>
    </lineage>
</organism>
<dbReference type="InterPro" id="IPR057654">
    <property type="entry name" value="Znf-CCCH_tandem"/>
</dbReference>
<keyword evidence="5" id="KW-0175">Coiled coil</keyword>
<dbReference type="Gene3D" id="4.10.1000.10">
    <property type="entry name" value="Zinc finger, CCCH-type"/>
    <property type="match status" value="1"/>
</dbReference>
<accession>A0A9P8MVD1</accession>
<reference evidence="8" key="1">
    <citation type="submission" date="2021-09" db="EMBL/GenBank/DDBJ databases">
        <title>A high-quality genome of the endoparasitic fungus Hirsutella rhossiliensis with a comparison of Hirsutella genomes reveals transposable elements contributing to genome size variation.</title>
        <authorList>
            <person name="Lin R."/>
            <person name="Jiao Y."/>
            <person name="Sun X."/>
            <person name="Ling J."/>
            <person name="Xie B."/>
            <person name="Cheng X."/>
        </authorList>
    </citation>
    <scope>NUCLEOTIDE SEQUENCE</scope>
    <source>
        <strain evidence="8">HR02</strain>
    </source>
</reference>
<dbReference type="RefSeq" id="XP_044719230.1">
    <property type="nucleotide sequence ID" value="XM_044865268.1"/>
</dbReference>
<evidence type="ECO:0000256" key="5">
    <source>
        <dbReference type="SAM" id="Coils"/>
    </source>
</evidence>
<protein>
    <submittedName>
        <fullName evidence="8">Ccch zinc finger dna binding protein</fullName>
    </submittedName>
</protein>
<evidence type="ECO:0000256" key="4">
    <source>
        <dbReference type="PROSITE-ProRule" id="PRU00723"/>
    </source>
</evidence>
<dbReference type="GeneID" id="68355926"/>
<proteinExistence type="predicted"/>
<dbReference type="InterPro" id="IPR057683">
    <property type="entry name" value="DUF7923"/>
</dbReference>
<dbReference type="GO" id="GO:0008270">
    <property type="term" value="F:zinc ion binding"/>
    <property type="evidence" value="ECO:0007669"/>
    <property type="project" value="UniProtKB-KW"/>
</dbReference>
<evidence type="ECO:0000313" key="8">
    <source>
        <dbReference type="EMBL" id="KAH0961717.1"/>
    </source>
</evidence>
<feature type="coiled-coil region" evidence="5">
    <location>
        <begin position="27"/>
        <end position="64"/>
    </location>
</feature>
<dbReference type="PROSITE" id="PS50103">
    <property type="entry name" value="ZF_C3H1"/>
    <property type="match status" value="2"/>
</dbReference>
<dbReference type="AlphaFoldDB" id="A0A9P8MVD1"/>
<sequence length="552" mass="60361">MLSDPDIERAASQLADYRTNNALPDILDKYSALLEGYRRLKSDYEEERDAREKYKQMARGQERNPFVLVLVDGDGYVFHESLLSKGADGGSHAAQLLHESIKASLQLKGLEHCQVMVRIYANLAGLSKTLHKVGLAGTERRSLAPFVASFNRSYGLAEFVDAGDLKENADFKLRAMMNLWAENTQCKHIYFAACHDVGYISDLVPYMGNYGRFTLINTPGVKFHDEFTKLDLGIEELPGVFRAASGGAPTWSLGDQAPTRTDGQKAVCRFHSSGRCKYGKACKNLHIEDATNSKATWRSTTNDPQSAAGGSLQEPRRRTPPLFNMRSDVATDFMNGYSAHATSLLAGLDVLALPKKGNIPEGQVAVNKNGFRLDPYIPPSGLEILSRLKAHISRQRVCNNFHLNGFCEAGDHCGYDHGPLEEGFKQALESLARSMPCGKRGACRNAACTCGHVCQNGDCKHRGGNGYCKLSPQSHSEELAVARYVPATNDPPHNRQSSSARASTAASTTDEDDVPTMTTRAALGEEEEQGISSRKSSGKLIELDSIKSTMST</sequence>
<name>A0A9P8MVD1_9HYPO</name>
<dbReference type="InterPro" id="IPR000571">
    <property type="entry name" value="Znf_CCCH"/>
</dbReference>
<dbReference type="Pfam" id="PF25542">
    <property type="entry name" value="zf-CCCH_12"/>
    <property type="match status" value="1"/>
</dbReference>
<dbReference type="SMART" id="SM00356">
    <property type="entry name" value="ZnF_C3H1"/>
    <property type="match status" value="2"/>
</dbReference>
<evidence type="ECO:0000256" key="3">
    <source>
        <dbReference type="ARBA" id="ARBA00022833"/>
    </source>
</evidence>
<keyword evidence="1 4" id="KW-0479">Metal-binding</keyword>
<feature type="zinc finger region" description="C3H1-type" evidence="4">
    <location>
        <begin position="392"/>
        <end position="420"/>
    </location>
</feature>
<dbReference type="Proteomes" id="UP000824596">
    <property type="component" value="Unassembled WGS sequence"/>
</dbReference>
<evidence type="ECO:0000313" key="9">
    <source>
        <dbReference type="Proteomes" id="UP000824596"/>
    </source>
</evidence>
<dbReference type="Pfam" id="PF25540">
    <property type="entry name" value="DUF7923"/>
    <property type="match status" value="1"/>
</dbReference>
<feature type="domain" description="C3H1-type" evidence="7">
    <location>
        <begin position="262"/>
        <end position="289"/>
    </location>
</feature>
<evidence type="ECO:0000259" key="7">
    <source>
        <dbReference type="PROSITE" id="PS50103"/>
    </source>
</evidence>
<dbReference type="EMBL" id="JAIZPD010000007">
    <property type="protein sequence ID" value="KAH0961717.1"/>
    <property type="molecule type" value="Genomic_DNA"/>
</dbReference>
<keyword evidence="9" id="KW-1185">Reference proteome</keyword>
<keyword evidence="3 4" id="KW-0862">Zinc</keyword>
<comment type="caution">
    <text evidence="8">The sequence shown here is derived from an EMBL/GenBank/DDBJ whole genome shotgun (WGS) entry which is preliminary data.</text>
</comment>
<evidence type="ECO:0000256" key="6">
    <source>
        <dbReference type="SAM" id="MobiDB-lite"/>
    </source>
</evidence>
<dbReference type="Pfam" id="PF25543">
    <property type="entry name" value="zf-CCCH_tandem"/>
    <property type="match status" value="1"/>
</dbReference>
<feature type="compositionally biased region" description="Polar residues" evidence="6">
    <location>
        <begin position="293"/>
        <end position="305"/>
    </location>
</feature>
<feature type="region of interest" description="Disordered" evidence="6">
    <location>
        <begin position="293"/>
        <end position="320"/>
    </location>
</feature>
<dbReference type="InterPro" id="IPR036855">
    <property type="entry name" value="Znf_CCCH_sf"/>
</dbReference>
<feature type="compositionally biased region" description="Low complexity" evidence="6">
    <location>
        <begin position="497"/>
        <end position="508"/>
    </location>
</feature>
<feature type="zinc finger region" description="C3H1-type" evidence="4">
    <location>
        <begin position="262"/>
        <end position="289"/>
    </location>
</feature>
<dbReference type="PANTHER" id="PTHR37543">
    <property type="entry name" value="CCCH ZINC FINGER DNA BINDING PROTEIN (AFU_ORTHOLOGUE AFUA_5G12760)"/>
    <property type="match status" value="1"/>
</dbReference>
<dbReference type="PANTHER" id="PTHR37543:SF1">
    <property type="entry name" value="CCCH ZINC FINGER DNA BINDING PROTEIN (AFU_ORTHOLOGUE AFUA_5G12760)"/>
    <property type="match status" value="1"/>
</dbReference>
<dbReference type="SUPFAM" id="SSF90229">
    <property type="entry name" value="CCCH zinc finger"/>
    <property type="match status" value="1"/>
</dbReference>